<reference evidence="1" key="1">
    <citation type="submission" date="2020-03" db="EMBL/GenBank/DDBJ databases">
        <authorList>
            <person name="Weist P."/>
        </authorList>
    </citation>
    <scope>NUCLEOTIDE SEQUENCE</scope>
</reference>
<evidence type="ECO:0000313" key="2">
    <source>
        <dbReference type="Proteomes" id="UP001153269"/>
    </source>
</evidence>
<keyword evidence="2" id="KW-1185">Reference proteome</keyword>
<accession>A0A9N7Z582</accession>
<proteinExistence type="predicted"/>
<evidence type="ECO:0000313" key="1">
    <source>
        <dbReference type="EMBL" id="CAB1450257.1"/>
    </source>
</evidence>
<dbReference type="Proteomes" id="UP001153269">
    <property type="component" value="Unassembled WGS sequence"/>
</dbReference>
<protein>
    <submittedName>
        <fullName evidence="1">Uncharacterized protein</fullName>
    </submittedName>
</protein>
<organism evidence="1 2">
    <name type="scientific">Pleuronectes platessa</name>
    <name type="common">European plaice</name>
    <dbReference type="NCBI Taxonomy" id="8262"/>
    <lineage>
        <taxon>Eukaryota</taxon>
        <taxon>Metazoa</taxon>
        <taxon>Chordata</taxon>
        <taxon>Craniata</taxon>
        <taxon>Vertebrata</taxon>
        <taxon>Euteleostomi</taxon>
        <taxon>Actinopterygii</taxon>
        <taxon>Neopterygii</taxon>
        <taxon>Teleostei</taxon>
        <taxon>Neoteleostei</taxon>
        <taxon>Acanthomorphata</taxon>
        <taxon>Carangaria</taxon>
        <taxon>Pleuronectiformes</taxon>
        <taxon>Pleuronectoidei</taxon>
        <taxon>Pleuronectidae</taxon>
        <taxon>Pleuronectes</taxon>
    </lineage>
</organism>
<dbReference type="EMBL" id="CADEAL010004047">
    <property type="protein sequence ID" value="CAB1450257.1"/>
    <property type="molecule type" value="Genomic_DNA"/>
</dbReference>
<name>A0A9N7Z582_PLEPL</name>
<dbReference type="AlphaFoldDB" id="A0A9N7Z582"/>
<sequence length="179" mass="19876">MQMGKSGIRTGNLFVAEHPLYPLGHALALMTGQMLGSVHTTAYPLNHFAYPVPQFGNRWSMAGVTNLFETESYFEAWMPDELSPAHNNLVGQFGLESLHWEKIMARPGQSDCQMINGTQNGEATPKHRANPYRLGAWLLTPDTEATLNHRAALIISPVDPVDRCTARQPWRSAVLQPPV</sequence>
<comment type="caution">
    <text evidence="1">The sequence shown here is derived from an EMBL/GenBank/DDBJ whole genome shotgun (WGS) entry which is preliminary data.</text>
</comment>
<gene>
    <name evidence="1" type="ORF">PLEPLA_LOCUS37946</name>
</gene>